<name>A0ABU9E6I0_9FLAO</name>
<proteinExistence type="predicted"/>
<organism evidence="2 3">
    <name type="scientific">Flavobacterium buctense</name>
    <dbReference type="NCBI Taxonomy" id="1648146"/>
    <lineage>
        <taxon>Bacteria</taxon>
        <taxon>Pseudomonadati</taxon>
        <taxon>Bacteroidota</taxon>
        <taxon>Flavobacteriia</taxon>
        <taxon>Flavobacteriales</taxon>
        <taxon>Flavobacteriaceae</taxon>
        <taxon>Flavobacterium</taxon>
    </lineage>
</organism>
<keyword evidence="1" id="KW-0812">Transmembrane</keyword>
<keyword evidence="1" id="KW-0472">Membrane</keyword>
<evidence type="ECO:0000256" key="1">
    <source>
        <dbReference type="SAM" id="Phobius"/>
    </source>
</evidence>
<dbReference type="Pfam" id="PF04120">
    <property type="entry name" value="Iron_permease"/>
    <property type="match status" value="1"/>
</dbReference>
<dbReference type="EMBL" id="JBBPCB010000009">
    <property type="protein sequence ID" value="MEK8181112.1"/>
    <property type="molecule type" value="Genomic_DNA"/>
</dbReference>
<dbReference type="Proteomes" id="UP001491349">
    <property type="component" value="Unassembled WGS sequence"/>
</dbReference>
<feature type="transmembrane region" description="Helical" evidence="1">
    <location>
        <begin position="21"/>
        <end position="41"/>
    </location>
</feature>
<dbReference type="InterPro" id="IPR007251">
    <property type="entry name" value="Iron_permease_Fet4"/>
</dbReference>
<accession>A0ABU9E6I0</accession>
<evidence type="ECO:0000313" key="2">
    <source>
        <dbReference type="EMBL" id="MEK8181112.1"/>
    </source>
</evidence>
<reference evidence="2 3" key="1">
    <citation type="submission" date="2024-04" db="EMBL/GenBank/DDBJ databases">
        <title>draft genome sequnece of Flavobacterium buctense JCM 30750.</title>
        <authorList>
            <person name="Kim D.-U."/>
        </authorList>
    </citation>
    <scope>NUCLEOTIDE SEQUENCE [LARGE SCALE GENOMIC DNA]</scope>
    <source>
        <strain evidence="2 3">JCM 30750</strain>
    </source>
</reference>
<protein>
    <submittedName>
        <fullName evidence="2">Low affinity iron permease family protein</fullName>
    </submittedName>
</protein>
<keyword evidence="3" id="KW-1185">Reference proteome</keyword>
<sequence>MKNIYLNFEKYFERLTSIATKIMGNAISFLLALIIILYWWTTGLFKGNNIHDNIGDFIFGTTFLSLFIIQKSFNRYSALVHLKMNELISSHETANNAVMDDSSKTEHEIIKLSKEYMEQEEVLEEALEEEIKGQSYGPDTNPLNK</sequence>
<gene>
    <name evidence="2" type="ORF">WMW71_12240</name>
</gene>
<keyword evidence="1" id="KW-1133">Transmembrane helix</keyword>
<dbReference type="RefSeq" id="WP_187661113.1">
    <property type="nucleotide sequence ID" value="NZ_JACTAB010000009.1"/>
</dbReference>
<comment type="caution">
    <text evidence="2">The sequence shown here is derived from an EMBL/GenBank/DDBJ whole genome shotgun (WGS) entry which is preliminary data.</text>
</comment>
<evidence type="ECO:0000313" key="3">
    <source>
        <dbReference type="Proteomes" id="UP001491349"/>
    </source>
</evidence>
<feature type="transmembrane region" description="Helical" evidence="1">
    <location>
        <begin position="53"/>
        <end position="69"/>
    </location>
</feature>